<feature type="region of interest" description="Disordered" evidence="1">
    <location>
        <begin position="41"/>
        <end position="70"/>
    </location>
</feature>
<evidence type="ECO:0000313" key="2">
    <source>
        <dbReference type="EMBL" id="GJN37394.1"/>
    </source>
</evidence>
<reference evidence="2" key="1">
    <citation type="journal article" date="2018" name="DNA Res.">
        <title>Multiple hybrid de novo genome assembly of finger millet, an orphan allotetraploid crop.</title>
        <authorList>
            <person name="Hatakeyama M."/>
            <person name="Aluri S."/>
            <person name="Balachadran M.T."/>
            <person name="Sivarajan S.R."/>
            <person name="Patrignani A."/>
            <person name="Gruter S."/>
            <person name="Poveda L."/>
            <person name="Shimizu-Inatsugi R."/>
            <person name="Baeten J."/>
            <person name="Francoijs K.J."/>
            <person name="Nataraja K.N."/>
            <person name="Reddy Y.A.N."/>
            <person name="Phadnis S."/>
            <person name="Ravikumar R.L."/>
            <person name="Schlapbach R."/>
            <person name="Sreeman S.M."/>
            <person name="Shimizu K.K."/>
        </authorList>
    </citation>
    <scope>NUCLEOTIDE SEQUENCE</scope>
</reference>
<reference evidence="2" key="2">
    <citation type="submission" date="2021-12" db="EMBL/GenBank/DDBJ databases">
        <title>Resequencing data analysis of finger millet.</title>
        <authorList>
            <person name="Hatakeyama M."/>
            <person name="Aluri S."/>
            <person name="Balachadran M.T."/>
            <person name="Sivarajan S.R."/>
            <person name="Poveda L."/>
            <person name="Shimizu-Inatsugi R."/>
            <person name="Schlapbach R."/>
            <person name="Sreeman S.M."/>
            <person name="Shimizu K.K."/>
        </authorList>
    </citation>
    <scope>NUCLEOTIDE SEQUENCE</scope>
</reference>
<sequence length="70" mass="7368">MPCVLLHSKSVGSRCPHFVSAGGKMDDITVIVAQVKTVMVPDDEGDDVQEQKGNEQGSASAVPAAQENEE</sequence>
<dbReference type="AlphaFoldDB" id="A0AAV5FP09"/>
<evidence type="ECO:0000313" key="3">
    <source>
        <dbReference type="Proteomes" id="UP001054889"/>
    </source>
</evidence>
<name>A0AAV5FP09_ELECO</name>
<comment type="caution">
    <text evidence="2">The sequence shown here is derived from an EMBL/GenBank/DDBJ whole genome shotgun (WGS) entry which is preliminary data.</text>
</comment>
<dbReference type="EMBL" id="BQKI01000095">
    <property type="protein sequence ID" value="GJN37394.1"/>
    <property type="molecule type" value="Genomic_DNA"/>
</dbReference>
<evidence type="ECO:0000256" key="1">
    <source>
        <dbReference type="SAM" id="MobiDB-lite"/>
    </source>
</evidence>
<accession>A0AAV5FP09</accession>
<gene>
    <name evidence="2" type="primary">gb26345</name>
    <name evidence="2" type="ORF">PR202_gb26345</name>
</gene>
<organism evidence="2 3">
    <name type="scientific">Eleusine coracana subsp. coracana</name>
    <dbReference type="NCBI Taxonomy" id="191504"/>
    <lineage>
        <taxon>Eukaryota</taxon>
        <taxon>Viridiplantae</taxon>
        <taxon>Streptophyta</taxon>
        <taxon>Embryophyta</taxon>
        <taxon>Tracheophyta</taxon>
        <taxon>Spermatophyta</taxon>
        <taxon>Magnoliopsida</taxon>
        <taxon>Liliopsida</taxon>
        <taxon>Poales</taxon>
        <taxon>Poaceae</taxon>
        <taxon>PACMAD clade</taxon>
        <taxon>Chloridoideae</taxon>
        <taxon>Cynodonteae</taxon>
        <taxon>Eleusininae</taxon>
        <taxon>Eleusine</taxon>
    </lineage>
</organism>
<keyword evidence="3" id="KW-1185">Reference proteome</keyword>
<protein>
    <submittedName>
        <fullName evidence="2">Uncharacterized protein</fullName>
    </submittedName>
</protein>
<proteinExistence type="predicted"/>
<dbReference type="Proteomes" id="UP001054889">
    <property type="component" value="Unassembled WGS sequence"/>
</dbReference>